<name>A0A915EGW0_9BILA</name>
<protein>
    <submittedName>
        <fullName evidence="2">Uncharacterized protein</fullName>
    </submittedName>
</protein>
<dbReference type="WBParaSite" id="jg5211">
    <property type="protein sequence ID" value="jg5211"/>
    <property type="gene ID" value="jg5211"/>
</dbReference>
<keyword evidence="1" id="KW-1185">Reference proteome</keyword>
<sequence length="127" mass="14872">MYPCKYNKCNVVFKYQRVLHEEPFPYDCDEDKNIILSAVVLVEEIMQEYKDFLGADPEKRYFHNRFTGYIDDPKQLVPADVGDLGKSFEVWIKHVPNEFNPAKFAVVKLGVKMRRKLAAAQKKLENI</sequence>
<organism evidence="1 2">
    <name type="scientific">Ditylenchus dipsaci</name>
    <dbReference type="NCBI Taxonomy" id="166011"/>
    <lineage>
        <taxon>Eukaryota</taxon>
        <taxon>Metazoa</taxon>
        <taxon>Ecdysozoa</taxon>
        <taxon>Nematoda</taxon>
        <taxon>Chromadorea</taxon>
        <taxon>Rhabditida</taxon>
        <taxon>Tylenchina</taxon>
        <taxon>Tylenchomorpha</taxon>
        <taxon>Sphaerularioidea</taxon>
        <taxon>Anguinidae</taxon>
        <taxon>Anguininae</taxon>
        <taxon>Ditylenchus</taxon>
    </lineage>
</organism>
<evidence type="ECO:0000313" key="2">
    <source>
        <dbReference type="WBParaSite" id="jg5211"/>
    </source>
</evidence>
<dbReference type="AlphaFoldDB" id="A0A915EGW0"/>
<reference evidence="2" key="1">
    <citation type="submission" date="2022-11" db="UniProtKB">
        <authorList>
            <consortium name="WormBaseParasite"/>
        </authorList>
    </citation>
    <scope>IDENTIFICATION</scope>
</reference>
<evidence type="ECO:0000313" key="1">
    <source>
        <dbReference type="Proteomes" id="UP000887574"/>
    </source>
</evidence>
<dbReference type="Proteomes" id="UP000887574">
    <property type="component" value="Unplaced"/>
</dbReference>
<proteinExistence type="predicted"/>
<accession>A0A915EGW0</accession>